<dbReference type="EMBL" id="CAKMAB010000027">
    <property type="protein sequence ID" value="CAH1057994.1"/>
    <property type="molecule type" value="Genomic_DNA"/>
</dbReference>
<accession>A0ABN8FR28</accession>
<feature type="transmembrane region" description="Helical" evidence="5">
    <location>
        <begin position="318"/>
        <end position="339"/>
    </location>
</feature>
<evidence type="ECO:0000256" key="1">
    <source>
        <dbReference type="ARBA" id="ARBA00004141"/>
    </source>
</evidence>
<comment type="caution">
    <text evidence="6">The sequence shown here is derived from an EMBL/GenBank/DDBJ whole genome shotgun (WGS) entry which is preliminary data.</text>
</comment>
<feature type="transmembrane region" description="Helical" evidence="5">
    <location>
        <begin position="286"/>
        <end position="306"/>
    </location>
</feature>
<dbReference type="PANTHER" id="PTHR43424:SF1">
    <property type="entry name" value="LOCUS PUTATIVE PROTEIN 1-RELATED"/>
    <property type="match status" value="1"/>
</dbReference>
<keyword evidence="7" id="KW-1185">Reference proteome</keyword>
<name>A0ABN8FR28_9BACL</name>
<evidence type="ECO:0000256" key="4">
    <source>
        <dbReference type="ARBA" id="ARBA00023136"/>
    </source>
</evidence>
<dbReference type="InterPro" id="IPR052556">
    <property type="entry name" value="PolySynth_Transporter"/>
</dbReference>
<evidence type="ECO:0000256" key="2">
    <source>
        <dbReference type="ARBA" id="ARBA00022692"/>
    </source>
</evidence>
<keyword evidence="4 5" id="KW-0472">Membrane</keyword>
<dbReference type="Pfam" id="PF01943">
    <property type="entry name" value="Polysacc_synt"/>
    <property type="match status" value="1"/>
</dbReference>
<feature type="transmembrane region" description="Helical" evidence="5">
    <location>
        <begin position="115"/>
        <end position="133"/>
    </location>
</feature>
<dbReference type="Proteomes" id="UP000838749">
    <property type="component" value="Unassembled WGS sequence"/>
</dbReference>
<sequence length="418" mass="47397">MSKFAKNLSWIFAGNLVHAILQFLLNILIARVLTTADYGLINYSASLIAFFTSLGTLGFNGIITKKISDEEDKAEEYLGSAIIYRLIFSIFAIISLQIIVRIFDPNNTKLHTVVFFQSITIFFGAFDLIVYFFRYTAQAKVVEVLRLAAFFLSAFWRLIVLATYKSITLYVLGTSIESVFFAVFLVFAFVKIKKTRFKFRNSTAISLMRLSYPFISSAIMTTIYGQVDKIMLNNMIDSTAVAYFSVSLTLAGAISIIPSALIEGFRPDIMASRNRDIKKYHKRLKQLYCMVFWICITYCLFITIFAKDIVLILYGDKYLPAVSSMSLIVWYTSFSYFGAINNMYMVAENKVKWVQVITLVGAILNVLLNFILIPYYGIVGAATASLITQIVANFILLAFIPSLRENFKIIVKGITFQR</sequence>
<keyword evidence="3 5" id="KW-1133">Transmembrane helix</keyword>
<gene>
    <name evidence="6" type="ORF">PAECIP111894_04167</name>
</gene>
<dbReference type="PANTHER" id="PTHR43424">
    <property type="entry name" value="LOCUS PUTATIVE PROTEIN 1-RELATED"/>
    <property type="match status" value="1"/>
</dbReference>
<feature type="transmembrane region" description="Helical" evidence="5">
    <location>
        <begin position="145"/>
        <end position="164"/>
    </location>
</feature>
<feature type="transmembrane region" description="Helical" evidence="5">
    <location>
        <begin position="170"/>
        <end position="190"/>
    </location>
</feature>
<dbReference type="InterPro" id="IPR002797">
    <property type="entry name" value="Polysacc_synth"/>
</dbReference>
<evidence type="ECO:0008006" key="8">
    <source>
        <dbReference type="Google" id="ProtNLM"/>
    </source>
</evidence>
<feature type="transmembrane region" description="Helical" evidence="5">
    <location>
        <begin position="82"/>
        <end position="103"/>
    </location>
</feature>
<keyword evidence="2 5" id="KW-0812">Transmembrane</keyword>
<reference evidence="6" key="1">
    <citation type="submission" date="2021-12" db="EMBL/GenBank/DDBJ databases">
        <authorList>
            <person name="Criscuolo A."/>
        </authorList>
    </citation>
    <scope>NUCLEOTIDE SEQUENCE</scope>
    <source>
        <strain evidence="6">CIP111894</strain>
    </source>
</reference>
<organism evidence="6 7">
    <name type="scientific">Paenibacillus pseudetheri</name>
    <dbReference type="NCBI Taxonomy" id="2897682"/>
    <lineage>
        <taxon>Bacteria</taxon>
        <taxon>Bacillati</taxon>
        <taxon>Bacillota</taxon>
        <taxon>Bacilli</taxon>
        <taxon>Bacillales</taxon>
        <taxon>Paenibacillaceae</taxon>
        <taxon>Paenibacillus</taxon>
    </lineage>
</organism>
<feature type="transmembrane region" description="Helical" evidence="5">
    <location>
        <begin position="242"/>
        <end position="265"/>
    </location>
</feature>
<dbReference type="RefSeq" id="WP_234539195.1">
    <property type="nucleotide sequence ID" value="NZ_CAKMAB010000027.1"/>
</dbReference>
<dbReference type="CDD" id="cd13128">
    <property type="entry name" value="MATE_Wzx_like"/>
    <property type="match status" value="1"/>
</dbReference>
<evidence type="ECO:0000313" key="6">
    <source>
        <dbReference type="EMBL" id="CAH1057994.1"/>
    </source>
</evidence>
<evidence type="ECO:0000256" key="3">
    <source>
        <dbReference type="ARBA" id="ARBA00022989"/>
    </source>
</evidence>
<comment type="subcellular location">
    <subcellularLocation>
        <location evidence="1">Membrane</location>
        <topology evidence="1">Multi-pass membrane protein</topology>
    </subcellularLocation>
</comment>
<protein>
    <recommendedName>
        <fullName evidence="8">Polysaccharide biosynthesis protein C-terminal domain-containing protein</fullName>
    </recommendedName>
</protein>
<proteinExistence type="predicted"/>
<feature type="transmembrane region" description="Helical" evidence="5">
    <location>
        <begin position="210"/>
        <end position="227"/>
    </location>
</feature>
<evidence type="ECO:0000313" key="7">
    <source>
        <dbReference type="Proteomes" id="UP000838749"/>
    </source>
</evidence>
<feature type="transmembrane region" description="Helical" evidence="5">
    <location>
        <begin position="351"/>
        <end position="372"/>
    </location>
</feature>
<feature type="transmembrane region" description="Helical" evidence="5">
    <location>
        <begin position="12"/>
        <end position="34"/>
    </location>
</feature>
<feature type="transmembrane region" description="Helical" evidence="5">
    <location>
        <begin position="40"/>
        <end position="62"/>
    </location>
</feature>
<feature type="transmembrane region" description="Helical" evidence="5">
    <location>
        <begin position="378"/>
        <end position="400"/>
    </location>
</feature>
<evidence type="ECO:0000256" key="5">
    <source>
        <dbReference type="SAM" id="Phobius"/>
    </source>
</evidence>